<evidence type="ECO:0000256" key="1">
    <source>
        <dbReference type="ARBA" id="ARBA00000085"/>
    </source>
</evidence>
<keyword evidence="8" id="KW-0418">Kinase</keyword>
<reference evidence="9" key="1">
    <citation type="submission" date="2017-02" db="EMBL/GenBank/DDBJ databases">
        <authorList>
            <person name="Varghese N."/>
            <person name="Submissions S."/>
        </authorList>
    </citation>
    <scope>NUCLEOTIDE SEQUENCE [LARGE SCALE GENOMIC DNA]</scope>
    <source>
        <strain evidence="9">ATCC BAA-34</strain>
    </source>
</reference>
<dbReference type="Gene3D" id="3.30.565.10">
    <property type="entry name" value="Histidine kinase-like ATPase, C-terminal domain"/>
    <property type="match status" value="1"/>
</dbReference>
<dbReference type="EMBL" id="FUWR01000016">
    <property type="protein sequence ID" value="SKA09244.1"/>
    <property type="molecule type" value="Genomic_DNA"/>
</dbReference>
<comment type="catalytic activity">
    <reaction evidence="1">
        <text>ATP + protein L-histidine = ADP + protein N-phospho-L-histidine.</text>
        <dbReference type="EC" id="2.7.13.3"/>
    </reaction>
</comment>
<feature type="chain" id="PRO_5012368786" description="histidine kinase" evidence="6">
    <location>
        <begin position="39"/>
        <end position="636"/>
    </location>
</feature>
<evidence type="ECO:0000256" key="5">
    <source>
        <dbReference type="SAM" id="Phobius"/>
    </source>
</evidence>
<dbReference type="Gene3D" id="1.10.287.130">
    <property type="match status" value="1"/>
</dbReference>
<keyword evidence="3" id="KW-0597">Phosphoprotein</keyword>
<dbReference type="STRING" id="115783.SAMN02745119_02616"/>
<feature type="transmembrane region" description="Helical" evidence="5">
    <location>
        <begin position="329"/>
        <end position="351"/>
    </location>
</feature>
<dbReference type="AlphaFoldDB" id="A0A1T4QZU1"/>
<keyword evidence="4" id="KW-0175">Coiled coil</keyword>
<gene>
    <name evidence="8" type="ORF">SAMN02745119_02616</name>
</gene>
<dbReference type="Pfam" id="PF02518">
    <property type="entry name" value="HATPase_c"/>
    <property type="match status" value="1"/>
</dbReference>
<evidence type="ECO:0000256" key="3">
    <source>
        <dbReference type="ARBA" id="ARBA00022553"/>
    </source>
</evidence>
<evidence type="ECO:0000256" key="6">
    <source>
        <dbReference type="SAM" id="SignalP"/>
    </source>
</evidence>
<dbReference type="OrthoDB" id="9761263at2"/>
<keyword evidence="5" id="KW-0472">Membrane</keyword>
<dbReference type="SUPFAM" id="SSF47384">
    <property type="entry name" value="Homodimeric domain of signal transducing histidine kinase"/>
    <property type="match status" value="1"/>
</dbReference>
<proteinExistence type="predicted"/>
<sequence>MKSFLTGCTAGSLATIRQATVGLLLACTLLFSMGASVAAETKKEVTIAVLALRGNDAALKTWSATADYLAQKIPDTTFRIVPYDFKTIGPAAQRGEYDFVIANSSIYVELEALYGVTRIATLQGMSDGRAATLFGGVIFCKNTRNDISTLADIRGKTFGAVEENSFGGWRMAWREFRAAGIDPYRDIKELTFVGTHDGVVLAVRDGKLDAGTARSGILEDMAKTGTINPADFKIIHQQYDDQFNLLHSTRLYPEWPFARLRQTNDALAQKVSIALLSMQPDDGAAQTAKIRGWTTPHDYNDVHELFKELKIGPYKDYGMITLAMVLQKYLYPIVGGLIFVILLVVFAVFMLRLNDRLNRSNHELEQAHRDLKEAQSKLLQNEKMASIGQLAAGVAHEINNPNGFILSNLNALRKYVERVREFIAFQEDALATADEAVTTQIQQKKRSLKIDFTLEDMGNLIQESSEGAERIKTIVKDLKDFSHLDQAELVQADINACIENTLTIISNKLLLKTELKKELGNLPAVTCNPGQINQVLSNLLHNAAQAVEQGGEITVKTWAEQDLVYIAISDTGPGIPPEIRPRLFEPFFTTREVGKGAGLGLSVAYDIIKKHNGEIVVTSELGKGSCFTVRLPVTES</sequence>
<dbReference type="SMART" id="SM00387">
    <property type="entry name" value="HATPase_c"/>
    <property type="match status" value="1"/>
</dbReference>
<dbReference type="Proteomes" id="UP000190102">
    <property type="component" value="Unassembled WGS sequence"/>
</dbReference>
<dbReference type="InterPro" id="IPR036097">
    <property type="entry name" value="HisK_dim/P_sf"/>
</dbReference>
<evidence type="ECO:0000259" key="7">
    <source>
        <dbReference type="PROSITE" id="PS50109"/>
    </source>
</evidence>
<dbReference type="InterPro" id="IPR005467">
    <property type="entry name" value="His_kinase_dom"/>
</dbReference>
<dbReference type="EC" id="2.7.13.3" evidence="2"/>
<dbReference type="PANTHER" id="PTHR43065">
    <property type="entry name" value="SENSOR HISTIDINE KINASE"/>
    <property type="match status" value="1"/>
</dbReference>
<protein>
    <recommendedName>
        <fullName evidence="2">histidine kinase</fullName>
        <ecNumber evidence="2">2.7.13.3</ecNumber>
    </recommendedName>
</protein>
<keyword evidence="6" id="KW-0732">Signal</keyword>
<dbReference type="CDD" id="cd00082">
    <property type="entry name" value="HisKA"/>
    <property type="match status" value="1"/>
</dbReference>
<feature type="signal peptide" evidence="6">
    <location>
        <begin position="1"/>
        <end position="38"/>
    </location>
</feature>
<dbReference type="PANTHER" id="PTHR43065:SF50">
    <property type="entry name" value="HISTIDINE KINASE"/>
    <property type="match status" value="1"/>
</dbReference>
<dbReference type="SUPFAM" id="SSF55874">
    <property type="entry name" value="ATPase domain of HSP90 chaperone/DNA topoisomerase II/histidine kinase"/>
    <property type="match status" value="1"/>
</dbReference>
<dbReference type="InterPro" id="IPR003594">
    <property type="entry name" value="HATPase_dom"/>
</dbReference>
<dbReference type="InterPro" id="IPR003661">
    <property type="entry name" value="HisK_dim/P_dom"/>
</dbReference>
<keyword evidence="8" id="KW-0808">Transferase</keyword>
<accession>A0A1T4QZU1</accession>
<evidence type="ECO:0000313" key="8">
    <source>
        <dbReference type="EMBL" id="SKA09244.1"/>
    </source>
</evidence>
<dbReference type="Pfam" id="PF12974">
    <property type="entry name" value="Phosphonate-bd"/>
    <property type="match status" value="1"/>
</dbReference>
<keyword evidence="5" id="KW-0812">Transmembrane</keyword>
<dbReference type="InterPro" id="IPR036890">
    <property type="entry name" value="HATPase_C_sf"/>
</dbReference>
<dbReference type="InterPro" id="IPR004358">
    <property type="entry name" value="Sig_transdc_His_kin-like_C"/>
</dbReference>
<keyword evidence="9" id="KW-1185">Reference proteome</keyword>
<evidence type="ECO:0000313" key="9">
    <source>
        <dbReference type="Proteomes" id="UP000190102"/>
    </source>
</evidence>
<dbReference type="Gene3D" id="3.40.190.10">
    <property type="entry name" value="Periplasmic binding protein-like II"/>
    <property type="match status" value="1"/>
</dbReference>
<dbReference type="GO" id="GO:0000155">
    <property type="term" value="F:phosphorelay sensor kinase activity"/>
    <property type="evidence" value="ECO:0007669"/>
    <property type="project" value="InterPro"/>
</dbReference>
<name>A0A1T4QZU1_9BACT</name>
<dbReference type="PROSITE" id="PS50109">
    <property type="entry name" value="HIS_KIN"/>
    <property type="match status" value="1"/>
</dbReference>
<dbReference type="SUPFAM" id="SSF53850">
    <property type="entry name" value="Periplasmic binding protein-like II"/>
    <property type="match status" value="1"/>
</dbReference>
<keyword evidence="5" id="KW-1133">Transmembrane helix</keyword>
<evidence type="ECO:0000256" key="2">
    <source>
        <dbReference type="ARBA" id="ARBA00012438"/>
    </source>
</evidence>
<feature type="domain" description="Histidine kinase" evidence="7">
    <location>
        <begin position="393"/>
        <end position="635"/>
    </location>
</feature>
<dbReference type="RefSeq" id="WP_078790869.1">
    <property type="nucleotide sequence ID" value="NZ_FUWR01000016.1"/>
</dbReference>
<organism evidence="8 9">
    <name type="scientific">Trichlorobacter thiogenes</name>
    <dbReference type="NCBI Taxonomy" id="115783"/>
    <lineage>
        <taxon>Bacteria</taxon>
        <taxon>Pseudomonadati</taxon>
        <taxon>Thermodesulfobacteriota</taxon>
        <taxon>Desulfuromonadia</taxon>
        <taxon>Geobacterales</taxon>
        <taxon>Geobacteraceae</taxon>
        <taxon>Trichlorobacter</taxon>
    </lineage>
</organism>
<feature type="coiled-coil region" evidence="4">
    <location>
        <begin position="350"/>
        <end position="384"/>
    </location>
</feature>
<evidence type="ECO:0000256" key="4">
    <source>
        <dbReference type="SAM" id="Coils"/>
    </source>
</evidence>
<dbReference type="PRINTS" id="PR00344">
    <property type="entry name" value="BCTRLSENSOR"/>
</dbReference>
<dbReference type="SMART" id="SM00388">
    <property type="entry name" value="HisKA"/>
    <property type="match status" value="1"/>
</dbReference>